<feature type="compositionally biased region" description="Low complexity" evidence="1">
    <location>
        <begin position="1174"/>
        <end position="1190"/>
    </location>
</feature>
<dbReference type="AlphaFoldDB" id="A0A502F8Q7"/>
<evidence type="ECO:0008006" key="4">
    <source>
        <dbReference type="Google" id="ProtNLM"/>
    </source>
</evidence>
<reference evidence="2 3" key="1">
    <citation type="journal article" date="2019" name="Environ. Microbiol.">
        <title>Species interactions and distinct microbial communities in high Arctic permafrost affected cryosols are associated with the CH4 and CO2 gas fluxes.</title>
        <authorList>
            <person name="Altshuler I."/>
            <person name="Hamel J."/>
            <person name="Turney S."/>
            <person name="Magnuson E."/>
            <person name="Levesque R."/>
            <person name="Greer C."/>
            <person name="Whyte L.G."/>
        </authorList>
    </citation>
    <scope>NUCLEOTIDE SEQUENCE [LARGE SCALE GENOMIC DNA]</scope>
    <source>
        <strain evidence="2 3">S9.3B</strain>
    </source>
</reference>
<protein>
    <recommendedName>
        <fullName evidence="4">RepB-like DNA primase domain-containing protein</fullName>
    </recommendedName>
</protein>
<evidence type="ECO:0000256" key="1">
    <source>
        <dbReference type="SAM" id="MobiDB-lite"/>
    </source>
</evidence>
<name>A0A502F8Q7_9PROT</name>
<sequence length="1201" mass="129629">MAALPVGRQWLTESLLVLRTVPTPAGAPRFATKRWAWNLTSSDWRKISYDAGASFTAHERPVASLADVAALLEKVRLDPQAFIVRGELLPEARAILEENPKHRFRRAKKVSRTGKLPTLGEVPRRWLMIDVDGWPLRQSDDLADDPESAIEAAIHDLLPECFHDVACWWQLSSSAGFVAGVLKVHLFFWLAEPISNDDLRLYLHVHAPAVDRAPFNAAQPHYIADPIIEGGHDPLPRRTGWVKGLEEAVTLPALDLDALRATVQKRREKVAAGAGLDPTAARTVAGALALLGDGEGREGWHAPLRRATLLYARQTPPQNRDDQAVKGACRAAIQAAADREPGEHSAADLARFGSDAYLDALLDGAFVWVDANKREVPEGVAPHHEAPAHDLTEARGEMHDRIGTFMLDAARWRAAPKGAKPPHLGLAVDVGAGKSREARIAAVDWVVAAKAAEQPHRTLWLGPTTKLNVEAEEAFAAEAERQGVTVAVHRGRERDDPLNPNAQMCLDLDAVKLATSAGEVVETAVCGGKKEGAPACPFRHGENQCGYYRQAAAVGAADIVIATHEAGFHTLPGGIQKGLSLTILDEAFWQDGLKTGRTIAVDVLTDGLGNHPVLAKAGGGRQVPDYDATDALLTARTKLQRALEAAPEGYVRREALDATGLSAAECGAARGHEWNRRIEGLQRPGMSAEARREAAEQAGVNAQVARWAAMWTVMADLLASGNEATGRAELLWRKDREGEQRWSLSLNTISEMMGAIHEAPVLLLDATMPADLVRAYLPRLEVPEPVRVKAPHMEVRQVRGGWGKTTLLPGRMKVTLDENGKPENLPPILANLRDFVAGETCGERSLVITYEDAEAAFAGLPGVETGHFNAVAGIDRWKDVRHLFVIGRPRPRSDQVRVLAAALTGEPVEVAESQRETRGVRLTEGRSGTVEVRAYANPAAELVSTAITDAEIVQGIGRARGINRTEQDPVRVWLFADVVTPLLVDELLDWRDLAPGSVERMACRGIFLASPSDAARAYPDLFGTVEAGKKAFQRWGVEKGEVGDIPLRLVTLRGMSPTSGVWAFTYRPKGAGQRTQRGWARTEFDPEDVWRFLEERLGELAAFTPEDRPEPEPPRPGPPDAPSVPWPSIGRNVPPNASGGLPGLSEVGLSLPPSRSPVLAEDLRPQTGLPPRKPGASAAVRAAPPSAGAATWNPIGGGGGG</sequence>
<dbReference type="Proteomes" id="UP000317078">
    <property type="component" value="Unassembled WGS sequence"/>
</dbReference>
<accession>A0A502F8Q7</accession>
<dbReference type="EMBL" id="RCZP01000046">
    <property type="protein sequence ID" value="TPG45711.1"/>
    <property type="molecule type" value="Genomic_DNA"/>
</dbReference>
<evidence type="ECO:0000313" key="2">
    <source>
        <dbReference type="EMBL" id="TPG45711.1"/>
    </source>
</evidence>
<proteinExistence type="predicted"/>
<dbReference type="SUPFAM" id="SSF52540">
    <property type="entry name" value="P-loop containing nucleoside triphosphate hydrolases"/>
    <property type="match status" value="1"/>
</dbReference>
<comment type="caution">
    <text evidence="2">The sequence shown here is derived from an EMBL/GenBank/DDBJ whole genome shotgun (WGS) entry which is preliminary data.</text>
</comment>
<dbReference type="InterPro" id="IPR027417">
    <property type="entry name" value="P-loop_NTPase"/>
</dbReference>
<evidence type="ECO:0000313" key="3">
    <source>
        <dbReference type="Proteomes" id="UP000317078"/>
    </source>
</evidence>
<keyword evidence="3" id="KW-1185">Reference proteome</keyword>
<organism evidence="2 3">
    <name type="scientific">Muricoccus nepalensis</name>
    <dbReference type="NCBI Taxonomy" id="1854500"/>
    <lineage>
        <taxon>Bacteria</taxon>
        <taxon>Pseudomonadati</taxon>
        <taxon>Pseudomonadota</taxon>
        <taxon>Alphaproteobacteria</taxon>
        <taxon>Acetobacterales</taxon>
        <taxon>Roseomonadaceae</taxon>
        <taxon>Muricoccus</taxon>
    </lineage>
</organism>
<gene>
    <name evidence="2" type="ORF">EAH89_26285</name>
</gene>
<feature type="region of interest" description="Disordered" evidence="1">
    <location>
        <begin position="1102"/>
        <end position="1201"/>
    </location>
</feature>
<feature type="compositionally biased region" description="Pro residues" evidence="1">
    <location>
        <begin position="1114"/>
        <end position="1125"/>
    </location>
</feature>